<dbReference type="GeneID" id="5491580"/>
<gene>
    <name evidence="1" type="ORF">SS1G_03882</name>
</gene>
<dbReference type="EMBL" id="CH476624">
    <property type="protein sequence ID" value="EDO01407.1"/>
    <property type="molecule type" value="Genomic_DNA"/>
</dbReference>
<proteinExistence type="predicted"/>
<evidence type="ECO:0000313" key="1">
    <source>
        <dbReference type="EMBL" id="EDO01407.1"/>
    </source>
</evidence>
<dbReference type="InParanoid" id="A7EEZ1"/>
<evidence type="ECO:0000313" key="2">
    <source>
        <dbReference type="Proteomes" id="UP000001312"/>
    </source>
</evidence>
<dbReference type="RefSeq" id="XP_001595792.1">
    <property type="nucleotide sequence ID" value="XM_001595742.1"/>
</dbReference>
<dbReference type="Proteomes" id="UP000001312">
    <property type="component" value="Unassembled WGS sequence"/>
</dbReference>
<organism evidence="1 2">
    <name type="scientific">Sclerotinia sclerotiorum (strain ATCC 18683 / 1980 / Ss-1)</name>
    <name type="common">White mold</name>
    <name type="synonym">Whetzelinia sclerotiorum</name>
    <dbReference type="NCBI Taxonomy" id="665079"/>
    <lineage>
        <taxon>Eukaryota</taxon>
        <taxon>Fungi</taxon>
        <taxon>Dikarya</taxon>
        <taxon>Ascomycota</taxon>
        <taxon>Pezizomycotina</taxon>
        <taxon>Leotiomycetes</taxon>
        <taxon>Helotiales</taxon>
        <taxon>Sclerotiniaceae</taxon>
        <taxon>Sclerotinia</taxon>
    </lineage>
</organism>
<keyword evidence="2" id="KW-1185">Reference proteome</keyword>
<dbReference type="HOGENOM" id="CLU_2689297_0_0_1"/>
<sequence length="74" mass="7996">MMKLMIADVDVDVDVDVDIGDSLFVCEVMMGPGPGPGTFLLFCPFLLGSHNNHDPGEKKSMCRWMCMVTMGGGV</sequence>
<accession>A7EEZ1</accession>
<reference evidence="2" key="1">
    <citation type="journal article" date="2011" name="PLoS Genet.">
        <title>Genomic analysis of the necrotrophic fungal pathogens Sclerotinia sclerotiorum and Botrytis cinerea.</title>
        <authorList>
            <person name="Amselem J."/>
            <person name="Cuomo C.A."/>
            <person name="van Kan J.A."/>
            <person name="Viaud M."/>
            <person name="Benito E.P."/>
            <person name="Couloux A."/>
            <person name="Coutinho P.M."/>
            <person name="de Vries R.P."/>
            <person name="Dyer P.S."/>
            <person name="Fillinger S."/>
            <person name="Fournier E."/>
            <person name="Gout L."/>
            <person name="Hahn M."/>
            <person name="Kohn L."/>
            <person name="Lapalu N."/>
            <person name="Plummer K.M."/>
            <person name="Pradier J.M."/>
            <person name="Quevillon E."/>
            <person name="Sharon A."/>
            <person name="Simon A."/>
            <person name="ten Have A."/>
            <person name="Tudzynski B."/>
            <person name="Tudzynski P."/>
            <person name="Wincker P."/>
            <person name="Andrew M."/>
            <person name="Anthouard V."/>
            <person name="Beever R.E."/>
            <person name="Beffa R."/>
            <person name="Benoit I."/>
            <person name="Bouzid O."/>
            <person name="Brault B."/>
            <person name="Chen Z."/>
            <person name="Choquer M."/>
            <person name="Collemare J."/>
            <person name="Cotton P."/>
            <person name="Danchin E.G."/>
            <person name="Da Silva C."/>
            <person name="Gautier A."/>
            <person name="Giraud C."/>
            <person name="Giraud T."/>
            <person name="Gonzalez C."/>
            <person name="Grossetete S."/>
            <person name="Guldener U."/>
            <person name="Henrissat B."/>
            <person name="Howlett B.J."/>
            <person name="Kodira C."/>
            <person name="Kretschmer M."/>
            <person name="Lappartient A."/>
            <person name="Leroch M."/>
            <person name="Levis C."/>
            <person name="Mauceli E."/>
            <person name="Neuveglise C."/>
            <person name="Oeser B."/>
            <person name="Pearson M."/>
            <person name="Poulain J."/>
            <person name="Poussereau N."/>
            <person name="Quesneville H."/>
            <person name="Rascle C."/>
            <person name="Schumacher J."/>
            <person name="Segurens B."/>
            <person name="Sexton A."/>
            <person name="Silva E."/>
            <person name="Sirven C."/>
            <person name="Soanes D.M."/>
            <person name="Talbot N.J."/>
            <person name="Templeton M."/>
            <person name="Yandava C."/>
            <person name="Yarden O."/>
            <person name="Zeng Q."/>
            <person name="Rollins J.A."/>
            <person name="Lebrun M.H."/>
            <person name="Dickman M."/>
        </authorList>
    </citation>
    <scope>NUCLEOTIDE SEQUENCE [LARGE SCALE GENOMIC DNA]</scope>
    <source>
        <strain evidence="2">ATCC 18683 / 1980 / Ss-1</strain>
    </source>
</reference>
<name>A7EEZ1_SCLS1</name>
<dbReference type="AlphaFoldDB" id="A7EEZ1"/>
<protein>
    <submittedName>
        <fullName evidence="1">Uncharacterized protein</fullName>
    </submittedName>
</protein>
<dbReference type="KEGG" id="ssl:SS1G_03882"/>